<dbReference type="GO" id="GO:0003723">
    <property type="term" value="F:RNA binding"/>
    <property type="evidence" value="ECO:0007669"/>
    <property type="project" value="InterPro"/>
</dbReference>
<dbReference type="PANTHER" id="PTHR43191:SF2">
    <property type="entry name" value="RRNA METHYLTRANSFERASE 3, MITOCHONDRIAL"/>
    <property type="match status" value="1"/>
</dbReference>
<evidence type="ECO:0000256" key="2">
    <source>
        <dbReference type="ARBA" id="ARBA00022679"/>
    </source>
</evidence>
<dbReference type="Gene3D" id="3.30.1330.30">
    <property type="match status" value="1"/>
</dbReference>
<keyword evidence="1" id="KW-0489">Methyltransferase</keyword>
<proteinExistence type="predicted"/>
<dbReference type="EMBL" id="PCXU01000039">
    <property type="protein sequence ID" value="PIR43068.1"/>
    <property type="molecule type" value="Genomic_DNA"/>
</dbReference>
<name>A0A2H0R978_UNCKA</name>
<dbReference type="SUPFAM" id="SSF75217">
    <property type="entry name" value="alpha/beta knot"/>
    <property type="match status" value="1"/>
</dbReference>
<dbReference type="SUPFAM" id="SSF55315">
    <property type="entry name" value="L30e-like"/>
    <property type="match status" value="1"/>
</dbReference>
<feature type="domain" description="tRNA/rRNA methyltransferase SpoU type" evidence="3">
    <location>
        <begin position="107"/>
        <end position="241"/>
    </location>
</feature>
<accession>A0A2H0R978</accession>
<dbReference type="InterPro" id="IPR051259">
    <property type="entry name" value="rRNA_Methyltransferase"/>
</dbReference>
<dbReference type="InterPro" id="IPR029064">
    <property type="entry name" value="Ribosomal_eL30-like_sf"/>
</dbReference>
<sequence length="251" mass="27854">MQALNLSTNQLRYLVRLSNNRSFRKKEQKAFVEGENVVNQILEYKKEIIEYLVVSDNYLTKPSCKVYLASNIAIQRLSSYSTGFTVAALINTKVLDSTSVPPDLKGLYVGLVDIQDPGNIGTIFRTCLAFNIKGIFLMGSCAYPLTTKVIQASTGAVFRIPFYKISSAEELKEKFQNRIYGTSLSAEKTYKNIDIKDGIVLFGNEGQGLSKSILNSTEYNINIPIENIDSLNVGVSVGIICSWLFESGNKV</sequence>
<dbReference type="GO" id="GO:0008173">
    <property type="term" value="F:RNA methyltransferase activity"/>
    <property type="evidence" value="ECO:0007669"/>
    <property type="project" value="InterPro"/>
</dbReference>
<keyword evidence="2" id="KW-0808">Transferase</keyword>
<dbReference type="PANTHER" id="PTHR43191">
    <property type="entry name" value="RRNA METHYLTRANSFERASE 3"/>
    <property type="match status" value="1"/>
</dbReference>
<organism evidence="4 5">
    <name type="scientific">candidate division WWE3 bacterium CG10_big_fil_rev_8_21_14_0_10_32_10</name>
    <dbReference type="NCBI Taxonomy" id="1975090"/>
    <lineage>
        <taxon>Bacteria</taxon>
        <taxon>Katanobacteria</taxon>
    </lineage>
</organism>
<dbReference type="Proteomes" id="UP000230214">
    <property type="component" value="Unassembled WGS sequence"/>
</dbReference>
<gene>
    <name evidence="4" type="ORF">COV24_04520</name>
</gene>
<dbReference type="AlphaFoldDB" id="A0A2H0R978"/>
<evidence type="ECO:0000313" key="4">
    <source>
        <dbReference type="EMBL" id="PIR43068.1"/>
    </source>
</evidence>
<evidence type="ECO:0000256" key="1">
    <source>
        <dbReference type="ARBA" id="ARBA00022603"/>
    </source>
</evidence>
<dbReference type="CDD" id="cd18095">
    <property type="entry name" value="SpoU-like_rRNA-MTase"/>
    <property type="match status" value="1"/>
</dbReference>
<dbReference type="GO" id="GO:0006396">
    <property type="term" value="P:RNA processing"/>
    <property type="evidence" value="ECO:0007669"/>
    <property type="project" value="InterPro"/>
</dbReference>
<comment type="caution">
    <text evidence="4">The sequence shown here is derived from an EMBL/GenBank/DDBJ whole genome shotgun (WGS) entry which is preliminary data.</text>
</comment>
<dbReference type="InterPro" id="IPR001537">
    <property type="entry name" value="SpoU_MeTrfase"/>
</dbReference>
<dbReference type="InterPro" id="IPR029026">
    <property type="entry name" value="tRNA_m1G_MTases_N"/>
</dbReference>
<evidence type="ECO:0000259" key="3">
    <source>
        <dbReference type="Pfam" id="PF00588"/>
    </source>
</evidence>
<reference evidence="4 5" key="1">
    <citation type="submission" date="2017-09" db="EMBL/GenBank/DDBJ databases">
        <title>Depth-based differentiation of microbial function through sediment-hosted aquifers and enrichment of novel symbionts in the deep terrestrial subsurface.</title>
        <authorList>
            <person name="Probst A.J."/>
            <person name="Ladd B."/>
            <person name="Jarett J.K."/>
            <person name="Geller-Mcgrath D.E."/>
            <person name="Sieber C.M."/>
            <person name="Emerson J.B."/>
            <person name="Anantharaman K."/>
            <person name="Thomas B.C."/>
            <person name="Malmstrom R."/>
            <person name="Stieglmeier M."/>
            <person name="Klingl A."/>
            <person name="Woyke T."/>
            <person name="Ryan C.M."/>
            <person name="Banfield J.F."/>
        </authorList>
    </citation>
    <scope>NUCLEOTIDE SEQUENCE [LARGE SCALE GENOMIC DNA]</scope>
    <source>
        <strain evidence="4">CG10_big_fil_rev_8_21_14_0_10_32_10</strain>
    </source>
</reference>
<dbReference type="InterPro" id="IPR029028">
    <property type="entry name" value="Alpha/beta_knot_MTases"/>
</dbReference>
<dbReference type="GO" id="GO:0032259">
    <property type="term" value="P:methylation"/>
    <property type="evidence" value="ECO:0007669"/>
    <property type="project" value="UniProtKB-KW"/>
</dbReference>
<protein>
    <recommendedName>
        <fullName evidence="3">tRNA/rRNA methyltransferase SpoU type domain-containing protein</fullName>
    </recommendedName>
</protein>
<dbReference type="Pfam" id="PF00588">
    <property type="entry name" value="SpoU_methylase"/>
    <property type="match status" value="1"/>
</dbReference>
<evidence type="ECO:0000313" key="5">
    <source>
        <dbReference type="Proteomes" id="UP000230214"/>
    </source>
</evidence>
<dbReference type="Gene3D" id="3.40.1280.10">
    <property type="match status" value="1"/>
</dbReference>